<name>A0A926XYX6_9BACT</name>
<keyword evidence="3" id="KW-1185">Reference proteome</keyword>
<dbReference type="InterPro" id="IPR001173">
    <property type="entry name" value="Glyco_trans_2-like"/>
</dbReference>
<dbReference type="RefSeq" id="WP_190886537.1">
    <property type="nucleotide sequence ID" value="NZ_JACWZY010000005.1"/>
</dbReference>
<dbReference type="PANTHER" id="PTHR22916:SF67">
    <property type="entry name" value="COLANIC ACID BIOSYNTHESIS GLYCOSYL TRANSFERASE WCAE-RELATED"/>
    <property type="match status" value="1"/>
</dbReference>
<dbReference type="Pfam" id="PF00535">
    <property type="entry name" value="Glycos_transf_2"/>
    <property type="match status" value="1"/>
</dbReference>
<accession>A0A926XYX6</accession>
<dbReference type="Gene3D" id="3.90.550.10">
    <property type="entry name" value="Spore Coat Polysaccharide Biosynthesis Protein SpsA, Chain A"/>
    <property type="match status" value="1"/>
</dbReference>
<proteinExistence type="predicted"/>
<dbReference type="Proteomes" id="UP000598820">
    <property type="component" value="Unassembled WGS sequence"/>
</dbReference>
<gene>
    <name evidence="2" type="ORF">IC229_08545</name>
</gene>
<dbReference type="InterPro" id="IPR029044">
    <property type="entry name" value="Nucleotide-diphossugar_trans"/>
</dbReference>
<dbReference type="AlphaFoldDB" id="A0A926XYX6"/>
<sequence length="269" mass="31269">MPKKLSIITINWNNAAGLRQTLESVTSQLTSDCEYVVIDGNSDDGSQNVIREYADRLTYWQSEPKAGIYADMNKGIAKATGEYCLFLNAGDWLVNDVLPKAVNECTGEDVIYFNTYLSYDNTRIEALRYSPTLTMRNFFKSTIGHQSTLIKRELFNRYGMYDETLRLHGDYAFWLKSIILENATCKYVNKFLSYYDMGGQTANPNEYTLQEVSTVLSQSLPKRVLDDYDYWHKRERELEILVWYKNQKMLYGGLVFLYKVVKNLHRLMA</sequence>
<dbReference type="EMBL" id="JACWZY010000005">
    <property type="protein sequence ID" value="MBD2700682.1"/>
    <property type="molecule type" value="Genomic_DNA"/>
</dbReference>
<dbReference type="GO" id="GO:0016758">
    <property type="term" value="F:hexosyltransferase activity"/>
    <property type="evidence" value="ECO:0007669"/>
    <property type="project" value="UniProtKB-ARBA"/>
</dbReference>
<evidence type="ECO:0000313" key="3">
    <source>
        <dbReference type="Proteomes" id="UP000598820"/>
    </source>
</evidence>
<comment type="caution">
    <text evidence="2">The sequence shown here is derived from an EMBL/GenBank/DDBJ whole genome shotgun (WGS) entry which is preliminary data.</text>
</comment>
<dbReference type="SUPFAM" id="SSF53448">
    <property type="entry name" value="Nucleotide-diphospho-sugar transferases"/>
    <property type="match status" value="1"/>
</dbReference>
<protein>
    <submittedName>
        <fullName evidence="2">Glycosyltransferase</fullName>
    </submittedName>
</protein>
<dbReference type="PANTHER" id="PTHR22916">
    <property type="entry name" value="GLYCOSYLTRANSFERASE"/>
    <property type="match status" value="1"/>
</dbReference>
<evidence type="ECO:0000259" key="1">
    <source>
        <dbReference type="Pfam" id="PF00535"/>
    </source>
</evidence>
<evidence type="ECO:0000313" key="2">
    <source>
        <dbReference type="EMBL" id="MBD2700682.1"/>
    </source>
</evidence>
<dbReference type="CDD" id="cd06433">
    <property type="entry name" value="GT_2_WfgS_like"/>
    <property type="match status" value="1"/>
</dbReference>
<reference evidence="2" key="1">
    <citation type="submission" date="2020-09" db="EMBL/GenBank/DDBJ databases">
        <authorList>
            <person name="Kim M.K."/>
        </authorList>
    </citation>
    <scope>NUCLEOTIDE SEQUENCE</scope>
    <source>
        <strain evidence="2">BT702</strain>
    </source>
</reference>
<organism evidence="2 3">
    <name type="scientific">Spirosoma profusum</name>
    <dbReference type="NCBI Taxonomy" id="2771354"/>
    <lineage>
        <taxon>Bacteria</taxon>
        <taxon>Pseudomonadati</taxon>
        <taxon>Bacteroidota</taxon>
        <taxon>Cytophagia</taxon>
        <taxon>Cytophagales</taxon>
        <taxon>Cytophagaceae</taxon>
        <taxon>Spirosoma</taxon>
    </lineage>
</organism>
<feature type="domain" description="Glycosyltransferase 2-like" evidence="1">
    <location>
        <begin position="6"/>
        <end position="134"/>
    </location>
</feature>